<organism evidence="2 3">
    <name type="scientific">Tenebrio molitor</name>
    <name type="common">Yellow mealworm beetle</name>
    <dbReference type="NCBI Taxonomy" id="7067"/>
    <lineage>
        <taxon>Eukaryota</taxon>
        <taxon>Metazoa</taxon>
        <taxon>Ecdysozoa</taxon>
        <taxon>Arthropoda</taxon>
        <taxon>Hexapoda</taxon>
        <taxon>Insecta</taxon>
        <taxon>Pterygota</taxon>
        <taxon>Neoptera</taxon>
        <taxon>Endopterygota</taxon>
        <taxon>Coleoptera</taxon>
        <taxon>Polyphaga</taxon>
        <taxon>Cucujiformia</taxon>
        <taxon>Tenebrionidae</taxon>
        <taxon>Tenebrio</taxon>
    </lineage>
</organism>
<feature type="region of interest" description="Disordered" evidence="1">
    <location>
        <begin position="133"/>
        <end position="162"/>
    </location>
</feature>
<name>A0A8J6HJG8_TENMO</name>
<dbReference type="PANTHER" id="PTHR10068">
    <property type="entry name" value="BONE MARROW PROTEOGLYCAN"/>
    <property type="match status" value="1"/>
</dbReference>
<proteinExistence type="predicted"/>
<protein>
    <submittedName>
        <fullName evidence="2">Uncharacterized protein</fullName>
    </submittedName>
</protein>
<dbReference type="AlphaFoldDB" id="A0A8J6HJG8"/>
<accession>A0A8J6HJG8</accession>
<dbReference type="PANTHER" id="PTHR10068:SF14">
    <property type="entry name" value="CELL WALL ADHESIN EAP1"/>
    <property type="match status" value="1"/>
</dbReference>
<reference evidence="2" key="1">
    <citation type="journal article" date="2020" name="J Insects Food Feed">
        <title>The yellow mealworm (Tenebrio molitor) genome: a resource for the emerging insects as food and feed industry.</title>
        <authorList>
            <person name="Eriksson T."/>
            <person name="Andere A."/>
            <person name="Kelstrup H."/>
            <person name="Emery V."/>
            <person name="Picard C."/>
        </authorList>
    </citation>
    <scope>NUCLEOTIDE SEQUENCE</scope>
    <source>
        <strain evidence="2">Stoneville</strain>
        <tissue evidence="2">Whole head</tissue>
    </source>
</reference>
<evidence type="ECO:0000313" key="3">
    <source>
        <dbReference type="Proteomes" id="UP000719412"/>
    </source>
</evidence>
<reference evidence="2" key="2">
    <citation type="submission" date="2021-08" db="EMBL/GenBank/DDBJ databases">
        <authorList>
            <person name="Eriksson T."/>
        </authorList>
    </citation>
    <scope>NUCLEOTIDE SEQUENCE</scope>
    <source>
        <strain evidence="2">Stoneville</strain>
        <tissue evidence="2">Whole head</tissue>
    </source>
</reference>
<sequence>MAENQLSKRQIYRIGGHRVVEFCRGFPTYLIHDLKSNDQQNDILSNIPTDDVLTRMKRSTKHFFVGRVRGQTQSQYLNFGNSKDPGKAEAESTYGSSKAVVSGSSGMGQAQSQSVPVGCDECYGQEQGIQYGRESGEFPGSQYRRPGKITNGRDQRPGETGDNRYIPVPAEKHREDLDNHNNQVIQAEDPDLRAIRNNRNILEDLENLQDQNNRAFRVRDPKFRAIQNNRNILEDLEGLQDQNNQVFRVRDLELRCIPNNRNIRKDLEELQDQNNRVFRVRDLEVRGIQNNRNILEDLEGLQDQNNQVFRVRDLEFRCIQNNRNIRKDLEELEYQNNRVFRVRDPEVRETRISWLSE</sequence>
<gene>
    <name evidence="2" type="ORF">GEV33_008063</name>
</gene>
<dbReference type="EMBL" id="JABDTM020023991">
    <property type="protein sequence ID" value="KAH0814728.1"/>
    <property type="molecule type" value="Genomic_DNA"/>
</dbReference>
<feature type="compositionally biased region" description="Basic and acidic residues" evidence="1">
    <location>
        <begin position="151"/>
        <end position="162"/>
    </location>
</feature>
<dbReference type="Proteomes" id="UP000719412">
    <property type="component" value="Unassembled WGS sequence"/>
</dbReference>
<comment type="caution">
    <text evidence="2">The sequence shown here is derived from an EMBL/GenBank/DDBJ whole genome shotgun (WGS) entry which is preliminary data.</text>
</comment>
<evidence type="ECO:0000313" key="2">
    <source>
        <dbReference type="EMBL" id="KAH0814728.1"/>
    </source>
</evidence>
<keyword evidence="3" id="KW-1185">Reference proteome</keyword>
<evidence type="ECO:0000256" key="1">
    <source>
        <dbReference type="SAM" id="MobiDB-lite"/>
    </source>
</evidence>